<name>A0AAV7W7M9_PLEWA</name>
<gene>
    <name evidence="1" type="ORF">NDU88_004365</name>
</gene>
<dbReference type="AlphaFoldDB" id="A0AAV7W7M9"/>
<keyword evidence="2" id="KW-1185">Reference proteome</keyword>
<evidence type="ECO:0000313" key="1">
    <source>
        <dbReference type="EMBL" id="KAJ1208986.1"/>
    </source>
</evidence>
<comment type="caution">
    <text evidence="1">The sequence shown here is derived from an EMBL/GenBank/DDBJ whole genome shotgun (WGS) entry which is preliminary data.</text>
</comment>
<organism evidence="1 2">
    <name type="scientific">Pleurodeles waltl</name>
    <name type="common">Iberian ribbed newt</name>
    <dbReference type="NCBI Taxonomy" id="8319"/>
    <lineage>
        <taxon>Eukaryota</taxon>
        <taxon>Metazoa</taxon>
        <taxon>Chordata</taxon>
        <taxon>Craniata</taxon>
        <taxon>Vertebrata</taxon>
        <taxon>Euteleostomi</taxon>
        <taxon>Amphibia</taxon>
        <taxon>Batrachia</taxon>
        <taxon>Caudata</taxon>
        <taxon>Salamandroidea</taxon>
        <taxon>Salamandridae</taxon>
        <taxon>Pleurodelinae</taxon>
        <taxon>Pleurodeles</taxon>
    </lineage>
</organism>
<sequence length="93" mass="9921">MSSSGSRASRAAEECQAMMLEAGAHYVRARWSRAALELRKVCRLTSRVTLRGASGGSRGSTGEEILASPRKQTVFGLSAAVVPPEGWRQMLAA</sequence>
<proteinExistence type="predicted"/>
<dbReference type="Proteomes" id="UP001066276">
    <property type="component" value="Chromosome 1_2"/>
</dbReference>
<reference evidence="1" key="1">
    <citation type="journal article" date="2022" name="bioRxiv">
        <title>Sequencing and chromosome-scale assembly of the giantPleurodeles waltlgenome.</title>
        <authorList>
            <person name="Brown T."/>
            <person name="Elewa A."/>
            <person name="Iarovenko S."/>
            <person name="Subramanian E."/>
            <person name="Araus A.J."/>
            <person name="Petzold A."/>
            <person name="Susuki M."/>
            <person name="Suzuki K.-i.T."/>
            <person name="Hayashi T."/>
            <person name="Toyoda A."/>
            <person name="Oliveira C."/>
            <person name="Osipova E."/>
            <person name="Leigh N.D."/>
            <person name="Simon A."/>
            <person name="Yun M.H."/>
        </authorList>
    </citation>
    <scope>NUCLEOTIDE SEQUENCE</scope>
    <source>
        <strain evidence="1">20211129_DDA</strain>
        <tissue evidence="1">Liver</tissue>
    </source>
</reference>
<accession>A0AAV7W7M9</accession>
<evidence type="ECO:0000313" key="2">
    <source>
        <dbReference type="Proteomes" id="UP001066276"/>
    </source>
</evidence>
<protein>
    <submittedName>
        <fullName evidence="1">Uncharacterized protein</fullName>
    </submittedName>
</protein>
<dbReference type="EMBL" id="JANPWB010000002">
    <property type="protein sequence ID" value="KAJ1208986.1"/>
    <property type="molecule type" value="Genomic_DNA"/>
</dbReference>